<keyword evidence="3" id="KW-1185">Reference proteome</keyword>
<reference evidence="2" key="1">
    <citation type="submission" date="2025-08" db="UniProtKB">
        <authorList>
            <consortium name="Ensembl"/>
        </authorList>
    </citation>
    <scope>IDENTIFICATION</scope>
</reference>
<accession>A0A2K6S698</accession>
<proteinExistence type="predicted"/>
<evidence type="ECO:0000313" key="3">
    <source>
        <dbReference type="Proteomes" id="UP000233220"/>
    </source>
</evidence>
<dbReference type="AlphaFoldDB" id="A0A2K6S698"/>
<dbReference type="Ensembl" id="ENSSBOT00000016183.1">
    <property type="protein sequence ID" value="ENSSBOP00000002907.1"/>
    <property type="gene ID" value="ENSSBOG00000014792.1"/>
</dbReference>
<feature type="compositionally biased region" description="Low complexity" evidence="1">
    <location>
        <begin position="87"/>
        <end position="102"/>
    </location>
</feature>
<sequence>KRKLLWKQCTWSDVEGQRPALLLCMAAVGATQGAKAYPDSTVHRRLLAPVEGRTAETLSQLHVADVLEDDPSYLPHAYSEEGECGGAPSPSSLASSEQELPPDLLDSLGSKATPFQEIPSESGVP</sequence>
<name>A0A2K6S698_SAIBB</name>
<organism evidence="2 3">
    <name type="scientific">Saimiri boliviensis boliviensis</name>
    <name type="common">Bolivian squirrel monkey</name>
    <dbReference type="NCBI Taxonomy" id="39432"/>
    <lineage>
        <taxon>Eukaryota</taxon>
        <taxon>Metazoa</taxon>
        <taxon>Chordata</taxon>
        <taxon>Craniata</taxon>
        <taxon>Vertebrata</taxon>
        <taxon>Euteleostomi</taxon>
        <taxon>Mammalia</taxon>
        <taxon>Eutheria</taxon>
        <taxon>Euarchontoglires</taxon>
        <taxon>Primates</taxon>
        <taxon>Haplorrhini</taxon>
        <taxon>Platyrrhini</taxon>
        <taxon>Cebidae</taxon>
        <taxon>Saimiriinae</taxon>
        <taxon>Saimiri</taxon>
    </lineage>
</organism>
<dbReference type="Proteomes" id="UP000233220">
    <property type="component" value="Unplaced"/>
</dbReference>
<reference evidence="2" key="2">
    <citation type="submission" date="2025-09" db="UniProtKB">
        <authorList>
            <consortium name="Ensembl"/>
        </authorList>
    </citation>
    <scope>IDENTIFICATION</scope>
</reference>
<dbReference type="GeneTree" id="ENSGT00940000168632"/>
<protein>
    <submittedName>
        <fullName evidence="2">Uncharacterized protein</fullName>
    </submittedName>
</protein>
<evidence type="ECO:0000256" key="1">
    <source>
        <dbReference type="SAM" id="MobiDB-lite"/>
    </source>
</evidence>
<feature type="region of interest" description="Disordered" evidence="1">
    <location>
        <begin position="72"/>
        <end position="125"/>
    </location>
</feature>
<evidence type="ECO:0000313" key="2">
    <source>
        <dbReference type="Ensembl" id="ENSSBOP00000002907.1"/>
    </source>
</evidence>